<dbReference type="EMBL" id="JAUSVY010000001">
    <property type="protein sequence ID" value="MDQ0503402.1"/>
    <property type="molecule type" value="Genomic_DNA"/>
</dbReference>
<dbReference type="InterPro" id="IPR025582">
    <property type="entry name" value="YARHG_dom"/>
</dbReference>
<accession>A0ABU0L8I8</accession>
<reference evidence="3 4" key="1">
    <citation type="submission" date="2023-07" db="EMBL/GenBank/DDBJ databases">
        <title>Genomic Encyclopedia of Type Strains, Phase IV (KMG-IV): sequencing the most valuable type-strain genomes for metagenomic binning, comparative biology and taxonomic classification.</title>
        <authorList>
            <person name="Goeker M."/>
        </authorList>
    </citation>
    <scope>NUCLEOTIDE SEQUENCE [LARGE SCALE GENOMIC DNA]</scope>
    <source>
        <strain evidence="3 4">DSM 3770</strain>
    </source>
</reference>
<dbReference type="Proteomes" id="UP001241747">
    <property type="component" value="Unassembled WGS sequence"/>
</dbReference>
<proteinExistence type="predicted"/>
<evidence type="ECO:0000256" key="1">
    <source>
        <dbReference type="SAM" id="SignalP"/>
    </source>
</evidence>
<dbReference type="Gene3D" id="1.20.58.1690">
    <property type="match status" value="1"/>
</dbReference>
<dbReference type="InterPro" id="IPR038434">
    <property type="entry name" value="YARHG_sf"/>
</dbReference>
<feature type="domain" description="YARHG" evidence="2">
    <location>
        <begin position="23"/>
        <end position="102"/>
    </location>
</feature>
<feature type="signal peptide" evidence="1">
    <location>
        <begin position="1"/>
        <end position="40"/>
    </location>
</feature>
<evidence type="ECO:0000313" key="3">
    <source>
        <dbReference type="EMBL" id="MDQ0503402.1"/>
    </source>
</evidence>
<keyword evidence="1" id="KW-0732">Signal</keyword>
<organism evidence="3 4">
    <name type="scientific">Xanthobacter agilis</name>
    <dbReference type="NCBI Taxonomy" id="47492"/>
    <lineage>
        <taxon>Bacteria</taxon>
        <taxon>Pseudomonadati</taxon>
        <taxon>Pseudomonadota</taxon>
        <taxon>Alphaproteobacteria</taxon>
        <taxon>Hyphomicrobiales</taxon>
        <taxon>Xanthobacteraceae</taxon>
        <taxon>Xanthobacter</taxon>
    </lineage>
</organism>
<evidence type="ECO:0000259" key="2">
    <source>
        <dbReference type="SMART" id="SM01324"/>
    </source>
</evidence>
<gene>
    <name evidence="3" type="ORF">QOZ94_000172</name>
</gene>
<feature type="chain" id="PRO_5047218274" description="YARHG domain-containing protein" evidence="1">
    <location>
        <begin position="41"/>
        <end position="107"/>
    </location>
</feature>
<keyword evidence="4" id="KW-1185">Reference proteome</keyword>
<evidence type="ECO:0000313" key="4">
    <source>
        <dbReference type="Proteomes" id="UP001241747"/>
    </source>
</evidence>
<dbReference type="Pfam" id="PF13308">
    <property type="entry name" value="YARHG"/>
    <property type="match status" value="1"/>
</dbReference>
<dbReference type="RefSeq" id="WP_237344273.1">
    <property type="nucleotide sequence ID" value="NZ_JABWGX010000003.1"/>
</dbReference>
<comment type="caution">
    <text evidence="3">The sequence shown here is derived from an EMBL/GenBank/DDBJ whole genome shotgun (WGS) entry which is preliminary data.</text>
</comment>
<name>A0ABU0L8I8_XANAG</name>
<dbReference type="SMART" id="SM01324">
    <property type="entry name" value="YARHG"/>
    <property type="match status" value="1"/>
</dbReference>
<protein>
    <recommendedName>
        <fullName evidence="2">YARHG domain-containing protein</fullName>
    </recommendedName>
</protein>
<sequence>MTMPSKTARGFQPRLAQPALALALAAIAAGGSLAPVPAVAQDLSTLSCRALWYQRNAVYAEQGYCFKTADAIATFGARCYPPFGKLTAEQQRYVDEVRAWEARKGCN</sequence>